<dbReference type="Pfam" id="PF03101">
    <property type="entry name" value="FAR1"/>
    <property type="match status" value="1"/>
</dbReference>
<dbReference type="EMBL" id="CP144753">
    <property type="protein sequence ID" value="WVZ94600.1"/>
    <property type="molecule type" value="Genomic_DNA"/>
</dbReference>
<feature type="region of interest" description="Disordered" evidence="2">
    <location>
        <begin position="1"/>
        <end position="21"/>
    </location>
</feature>
<feature type="compositionally biased region" description="Basic and acidic residues" evidence="2">
    <location>
        <begin position="219"/>
        <end position="229"/>
    </location>
</feature>
<dbReference type="GO" id="GO:0008270">
    <property type="term" value="F:zinc ion binding"/>
    <property type="evidence" value="ECO:0007669"/>
    <property type="project" value="UniProtKB-KW"/>
</dbReference>
<evidence type="ECO:0000256" key="2">
    <source>
        <dbReference type="SAM" id="MobiDB-lite"/>
    </source>
</evidence>
<keyword evidence="1" id="KW-0862">Zinc</keyword>
<feature type="region of interest" description="Disordered" evidence="2">
    <location>
        <begin position="58"/>
        <end position="110"/>
    </location>
</feature>
<keyword evidence="1" id="KW-0863">Zinc-finger</keyword>
<feature type="compositionally biased region" description="Polar residues" evidence="2">
    <location>
        <begin position="180"/>
        <end position="197"/>
    </location>
</feature>
<evidence type="ECO:0000313" key="4">
    <source>
        <dbReference type="EMBL" id="WVZ94600.1"/>
    </source>
</evidence>
<feature type="region of interest" description="Disordered" evidence="2">
    <location>
        <begin position="1086"/>
        <end position="1135"/>
    </location>
</feature>
<feature type="region of interest" description="Disordered" evidence="2">
    <location>
        <begin position="157"/>
        <end position="230"/>
    </location>
</feature>
<dbReference type="InterPro" id="IPR007527">
    <property type="entry name" value="Znf_SWIM"/>
</dbReference>
<feature type="domain" description="SWIM-type" evidence="3">
    <location>
        <begin position="747"/>
        <end position="783"/>
    </location>
</feature>
<feature type="compositionally biased region" description="Polar residues" evidence="2">
    <location>
        <begin position="1119"/>
        <end position="1135"/>
    </location>
</feature>
<dbReference type="AlphaFoldDB" id="A0AAQ3XDS9"/>
<dbReference type="GO" id="GO:0006355">
    <property type="term" value="P:regulation of DNA-templated transcription"/>
    <property type="evidence" value="ECO:0007669"/>
    <property type="project" value="InterPro"/>
</dbReference>
<dbReference type="Pfam" id="PF10551">
    <property type="entry name" value="MULE"/>
    <property type="match status" value="1"/>
</dbReference>
<evidence type="ECO:0000256" key="1">
    <source>
        <dbReference type="PROSITE-ProRule" id="PRU00325"/>
    </source>
</evidence>
<proteinExistence type="predicted"/>
<sequence length="1135" mass="127681">MVQTPGRTSQGKVRIAPRASPAGGRRDAALLLYGRAAQLCGQGWQPLDAGMLGGVEYGSKQESSSSHGHAGLEPHAGRMEGGPNEGSGKRYCTPKSRFSPSKSTIGEPKSTTKLARKLFSSELGEAALVSSTESVKGKNVAQGSQEMPDAVVLLGSDSVRNSSRHEKQDTRLNDAMDGATSESQLRTPAAGQTQNGGTDWRAEVSPPATINAADFGTPSEDRTYTHEDTIDPSLVPRIGMSFKNEDVAKEFFRVYAEAVGFEVSMGNGKAHSRVIHCNKVGKGEYFKGDEELRVRNNTSKKTRCKAKLKLKRVFGINKVEECVVIEQANLDHNHELNGHASNTSQMPCHKAKDGMVLDIVDEMQSNNVPNRCINNMMRDMHSGVDKVPVTLRDIENRKAKNLREDHSNDITKLLEFFKKCQSDNPQFCWDVKLDKQGTIHSLFWSHASMQGEYLDFGDAMSFDTTHKTNLYDKPLALFVGGNNHLHNTLFGCALLGDETIETFQWVFQSFKRCMRENRTKSILTDQDQAMAVAVEREFPGVIHRICRWHVVNKHTTHLNELYVLHEKREFREKFNSVLNHPLTPSEFEAAWDELLTECELHNDPTLIKLYEDREKFIPAFFKGDYCGRMTSTQRSESMNFSMKNGYVGKQTCLHRFAKKTLNYMDDLRLKHAYWEYLGTSKCVTKSKWPFEIQVSRIYSRAVFKDFEKKMVLCSAYNIEDDVQTGCHAYLVQHTNKTNKISWGQHQFKVHADKNRGEFRCECREWEHTGLFCVHLLRAFIHVQVGKIPTKYISMRYSQKARQKCVFSRDDRIMAGPSGNTRLFRNMRVYKRCKNIASKAILSKAASDRADFLLEKIEEELDLIPPDDNNCPGMMGSSSSFEGRNAGAMGGEEEHVNNREEIGQAKETVGGGAEISIIPPERSKPKGRKTSTNEIREVQLGAKGEKKGTRKCSACGAYAKHNAATCPTKPHNQLRLKKLMMKTRGRPPGSRNKSQVEVMDATTNKNEKKDNKDCNKQQWKEIIEAKRAKAEVTYDPIPTSWANFPRYDHSTESYNVYLEDQGWMLHWQCACMRDEMLPDILASNGTRDATVMNGSGDEDEGEGDEATSKERGKPKLGAAATSTKRLVSRGTISTLQ</sequence>
<feature type="compositionally biased region" description="Basic and acidic residues" evidence="2">
    <location>
        <begin position="163"/>
        <end position="174"/>
    </location>
</feature>
<accession>A0AAQ3XDS9</accession>
<dbReference type="InterPro" id="IPR004330">
    <property type="entry name" value="FAR1_DNA_bnd_dom"/>
</dbReference>
<gene>
    <name evidence="4" type="ORF">U9M48_040472</name>
</gene>
<evidence type="ECO:0000259" key="3">
    <source>
        <dbReference type="PROSITE" id="PS50966"/>
    </source>
</evidence>
<feature type="region of interest" description="Disordered" evidence="2">
    <location>
        <begin position="903"/>
        <end position="932"/>
    </location>
</feature>
<feature type="compositionally biased region" description="Polar residues" evidence="2">
    <location>
        <begin position="96"/>
        <end position="110"/>
    </location>
</feature>
<feature type="compositionally biased region" description="Polar residues" evidence="2">
    <location>
        <begin position="1"/>
        <end position="11"/>
    </location>
</feature>
<reference evidence="4 5" key="1">
    <citation type="submission" date="2024-02" db="EMBL/GenBank/DDBJ databases">
        <title>High-quality chromosome-scale genome assembly of Pensacola bahiagrass (Paspalum notatum Flugge var. saurae).</title>
        <authorList>
            <person name="Vega J.M."/>
            <person name="Podio M."/>
            <person name="Orjuela J."/>
            <person name="Siena L.A."/>
            <person name="Pessino S.C."/>
            <person name="Combes M.C."/>
            <person name="Mariac C."/>
            <person name="Albertini E."/>
            <person name="Pupilli F."/>
            <person name="Ortiz J.P.A."/>
            <person name="Leblanc O."/>
        </authorList>
    </citation>
    <scope>NUCLEOTIDE SEQUENCE [LARGE SCALE GENOMIC DNA]</scope>
    <source>
        <strain evidence="4">R1</strain>
        <tissue evidence="4">Leaf</tissue>
    </source>
</reference>
<dbReference type="Pfam" id="PF04434">
    <property type="entry name" value="SWIM"/>
    <property type="match status" value="1"/>
</dbReference>
<organism evidence="4 5">
    <name type="scientific">Paspalum notatum var. saurae</name>
    <dbReference type="NCBI Taxonomy" id="547442"/>
    <lineage>
        <taxon>Eukaryota</taxon>
        <taxon>Viridiplantae</taxon>
        <taxon>Streptophyta</taxon>
        <taxon>Embryophyta</taxon>
        <taxon>Tracheophyta</taxon>
        <taxon>Spermatophyta</taxon>
        <taxon>Magnoliopsida</taxon>
        <taxon>Liliopsida</taxon>
        <taxon>Poales</taxon>
        <taxon>Poaceae</taxon>
        <taxon>PACMAD clade</taxon>
        <taxon>Panicoideae</taxon>
        <taxon>Andropogonodae</taxon>
        <taxon>Paspaleae</taxon>
        <taxon>Paspalinae</taxon>
        <taxon>Paspalum</taxon>
    </lineage>
</organism>
<dbReference type="InterPro" id="IPR031052">
    <property type="entry name" value="FHY3/FAR1"/>
</dbReference>
<dbReference type="InterPro" id="IPR018289">
    <property type="entry name" value="MULE_transposase_dom"/>
</dbReference>
<protein>
    <recommendedName>
        <fullName evidence="3">SWIM-type domain-containing protein</fullName>
    </recommendedName>
</protein>
<name>A0AAQ3XDS9_PASNO</name>
<feature type="compositionally biased region" description="Acidic residues" evidence="2">
    <location>
        <begin position="1095"/>
        <end position="1104"/>
    </location>
</feature>
<keyword evidence="5" id="KW-1185">Reference proteome</keyword>
<evidence type="ECO:0000313" key="5">
    <source>
        <dbReference type="Proteomes" id="UP001341281"/>
    </source>
</evidence>
<dbReference type="PANTHER" id="PTHR31669">
    <property type="entry name" value="PROTEIN FAR1-RELATED SEQUENCE 10-RELATED"/>
    <property type="match status" value="1"/>
</dbReference>
<dbReference type="Proteomes" id="UP001341281">
    <property type="component" value="Chromosome 09"/>
</dbReference>
<keyword evidence="1" id="KW-0479">Metal-binding</keyword>
<dbReference type="PROSITE" id="PS50966">
    <property type="entry name" value="ZF_SWIM"/>
    <property type="match status" value="1"/>
</dbReference>
<dbReference type="PANTHER" id="PTHR31669:SF217">
    <property type="entry name" value="PROTEIN FAR1-RELATED SEQUENCE"/>
    <property type="match status" value="1"/>
</dbReference>